<dbReference type="Gene3D" id="3.50.50.60">
    <property type="entry name" value="FAD/NAD(P)-binding domain"/>
    <property type="match status" value="1"/>
</dbReference>
<dbReference type="EMBL" id="JAUZMZ010000045">
    <property type="protein sequence ID" value="MEE2032485.1"/>
    <property type="molecule type" value="Genomic_DNA"/>
</dbReference>
<reference evidence="5 6" key="1">
    <citation type="submission" date="2023-08" db="EMBL/GenBank/DDBJ databases">
        <authorList>
            <person name="Girao M."/>
            <person name="Carvalho M.F."/>
        </authorList>
    </citation>
    <scope>NUCLEOTIDE SEQUENCE [LARGE SCALE GENOMIC DNA]</scope>
    <source>
        <strain evidence="5 6">CC-R104</strain>
    </source>
</reference>
<dbReference type="InterPro" id="IPR002938">
    <property type="entry name" value="FAD-bd"/>
</dbReference>
<organism evidence="5 6">
    <name type="scientific">Rhodococcus chondri</name>
    <dbReference type="NCBI Taxonomy" id="3065941"/>
    <lineage>
        <taxon>Bacteria</taxon>
        <taxon>Bacillati</taxon>
        <taxon>Actinomycetota</taxon>
        <taxon>Actinomycetes</taxon>
        <taxon>Mycobacteriales</taxon>
        <taxon>Nocardiaceae</taxon>
        <taxon>Rhodococcus</taxon>
    </lineage>
</organism>
<dbReference type="InterPro" id="IPR050641">
    <property type="entry name" value="RIFMO-like"/>
</dbReference>
<keyword evidence="6" id="KW-1185">Reference proteome</keyword>
<comment type="caution">
    <text evidence="5">The sequence shown here is derived from an EMBL/GenBank/DDBJ whole genome shotgun (WGS) entry which is preliminary data.</text>
</comment>
<feature type="domain" description="FAD-binding" evidence="4">
    <location>
        <begin position="2"/>
        <end position="86"/>
    </location>
</feature>
<dbReference type="Pfam" id="PF21274">
    <property type="entry name" value="Rng_hyd_C"/>
    <property type="match status" value="1"/>
</dbReference>
<accession>A0ABU7JRM9</accession>
<keyword evidence="3" id="KW-0274">FAD</keyword>
<keyword evidence="2" id="KW-0285">Flavoprotein</keyword>
<dbReference type="PANTHER" id="PTHR43004:SF19">
    <property type="entry name" value="BINDING MONOOXYGENASE, PUTATIVE (JCVI)-RELATED"/>
    <property type="match status" value="1"/>
</dbReference>
<dbReference type="GO" id="GO:0004497">
    <property type="term" value="F:monooxygenase activity"/>
    <property type="evidence" value="ECO:0007669"/>
    <property type="project" value="UniProtKB-KW"/>
</dbReference>
<gene>
    <name evidence="5" type="ORF">Q8814_10245</name>
</gene>
<dbReference type="PRINTS" id="PR00420">
    <property type="entry name" value="RNGMNOXGNASE"/>
</dbReference>
<evidence type="ECO:0000259" key="4">
    <source>
        <dbReference type="Pfam" id="PF01494"/>
    </source>
</evidence>
<evidence type="ECO:0000256" key="2">
    <source>
        <dbReference type="ARBA" id="ARBA00022630"/>
    </source>
</evidence>
<keyword evidence="5" id="KW-0560">Oxidoreductase</keyword>
<sequence length="257" mass="27618">MDVAWSERVPIEHRLASRFGNGPVFLAGDAAHAYSPAGGQGMNAGIQDALNLGWKLAFAARSGLPEDGALLRSYEQERRHVARRVLLLTDLLLRCEAGTDPLSGLGRGALASLGPHLIPLTPRPRWLEAQGVRLLSQLRWHYGRSTLSIDGGSGSPGPVAAGERLPEAPVTVDGVRRSLHDLTATPGFHVLLSRDARWSPAPSLDRRFVRVHRIQSRPGAGVVIVRPDGYVGIRSPDGRGAGEWLESVGANRTDRPG</sequence>
<proteinExistence type="predicted"/>
<evidence type="ECO:0000313" key="6">
    <source>
        <dbReference type="Proteomes" id="UP001331936"/>
    </source>
</evidence>
<dbReference type="Pfam" id="PF01494">
    <property type="entry name" value="FAD_binding_3"/>
    <property type="match status" value="1"/>
</dbReference>
<dbReference type="SUPFAM" id="SSF51905">
    <property type="entry name" value="FAD/NAD(P)-binding domain"/>
    <property type="match status" value="1"/>
</dbReference>
<dbReference type="PANTHER" id="PTHR43004">
    <property type="entry name" value="TRK SYSTEM POTASSIUM UPTAKE PROTEIN"/>
    <property type="match status" value="1"/>
</dbReference>
<keyword evidence="5" id="KW-0503">Monooxygenase</keyword>
<protein>
    <submittedName>
        <fullName evidence="5">FAD-dependent monooxygenase</fullName>
    </submittedName>
</protein>
<evidence type="ECO:0000313" key="5">
    <source>
        <dbReference type="EMBL" id="MEE2032485.1"/>
    </source>
</evidence>
<name>A0ABU7JRM9_9NOCA</name>
<dbReference type="Gene3D" id="3.40.30.120">
    <property type="match status" value="1"/>
</dbReference>
<dbReference type="InterPro" id="IPR036188">
    <property type="entry name" value="FAD/NAD-bd_sf"/>
</dbReference>
<dbReference type="RefSeq" id="WP_330151904.1">
    <property type="nucleotide sequence ID" value="NZ_JAUZMZ010000045.1"/>
</dbReference>
<evidence type="ECO:0000256" key="3">
    <source>
        <dbReference type="ARBA" id="ARBA00022827"/>
    </source>
</evidence>
<dbReference type="Proteomes" id="UP001331936">
    <property type="component" value="Unassembled WGS sequence"/>
</dbReference>
<evidence type="ECO:0000256" key="1">
    <source>
        <dbReference type="ARBA" id="ARBA00001974"/>
    </source>
</evidence>
<comment type="cofactor">
    <cofactor evidence="1">
        <name>FAD</name>
        <dbReference type="ChEBI" id="CHEBI:57692"/>
    </cofactor>
</comment>